<dbReference type="Pfam" id="PF17766">
    <property type="entry name" value="fn3_6"/>
    <property type="match status" value="1"/>
</dbReference>
<dbReference type="CDD" id="cd02120">
    <property type="entry name" value="PA_subtilisin_like"/>
    <property type="match status" value="1"/>
</dbReference>
<evidence type="ECO:0000256" key="2">
    <source>
        <dbReference type="ARBA" id="ARBA00011073"/>
    </source>
</evidence>
<evidence type="ECO:0000256" key="6">
    <source>
        <dbReference type="ARBA" id="ARBA00022825"/>
    </source>
</evidence>
<dbReference type="PROSITE" id="PS51892">
    <property type="entry name" value="SUBTILASE"/>
    <property type="match status" value="1"/>
</dbReference>
<protein>
    <recommendedName>
        <fullName evidence="17">Subtilisin-like protease</fullName>
    </recommendedName>
</protein>
<evidence type="ECO:0000256" key="10">
    <source>
        <dbReference type="SAM" id="SignalP"/>
    </source>
</evidence>
<evidence type="ECO:0000313" key="15">
    <source>
        <dbReference type="EnsemblPlants" id="TraesCS2A02G504400.1.cds1"/>
    </source>
</evidence>
<dbReference type="Gramene" id="TraesCS2A02G504400.1">
    <property type="protein sequence ID" value="TraesCS2A02G504400.1.cds1"/>
    <property type="gene ID" value="TraesCS2A02G504400"/>
</dbReference>
<keyword evidence="16" id="KW-1185">Reference proteome</keyword>
<evidence type="ECO:0000256" key="7">
    <source>
        <dbReference type="ARBA" id="ARBA00023180"/>
    </source>
</evidence>
<dbReference type="EnsemblPlants" id="TraesCS2A02G504400.1">
    <property type="protein sequence ID" value="TraesCS2A02G504400.1.cds1"/>
    <property type="gene ID" value="TraesCS2A02G504400"/>
</dbReference>
<feature type="domain" description="Subtilisin-like protease fibronectin type-III" evidence="14">
    <location>
        <begin position="641"/>
        <end position="742"/>
    </location>
</feature>
<dbReference type="GO" id="GO:0006508">
    <property type="term" value="P:proteolysis"/>
    <property type="evidence" value="ECO:0007669"/>
    <property type="project" value="UniProtKB-KW"/>
</dbReference>
<evidence type="ECO:0000256" key="4">
    <source>
        <dbReference type="ARBA" id="ARBA00022729"/>
    </source>
</evidence>
<dbReference type="InterPro" id="IPR036852">
    <property type="entry name" value="Peptidase_S8/S53_dom_sf"/>
</dbReference>
<dbReference type="InterPro" id="IPR003137">
    <property type="entry name" value="PA_domain"/>
</dbReference>
<dbReference type="AlphaFoldDB" id="A0A3B6B706"/>
<name>A0A3B6B706_WHEAT</name>
<comment type="similarity">
    <text evidence="2 9">Belongs to the peptidase S8 family.</text>
</comment>
<keyword evidence="4 10" id="KW-0732">Signal</keyword>
<comment type="subcellular location">
    <subcellularLocation>
        <location evidence="1">Secreted</location>
    </subcellularLocation>
</comment>
<evidence type="ECO:0000259" key="11">
    <source>
        <dbReference type="Pfam" id="PF00082"/>
    </source>
</evidence>
<evidence type="ECO:0000259" key="13">
    <source>
        <dbReference type="Pfam" id="PF05922"/>
    </source>
</evidence>
<keyword evidence="6 9" id="KW-0720">Serine protease</keyword>
<organism evidence="15">
    <name type="scientific">Triticum aestivum</name>
    <name type="common">Wheat</name>
    <dbReference type="NCBI Taxonomy" id="4565"/>
    <lineage>
        <taxon>Eukaryota</taxon>
        <taxon>Viridiplantae</taxon>
        <taxon>Streptophyta</taxon>
        <taxon>Embryophyta</taxon>
        <taxon>Tracheophyta</taxon>
        <taxon>Spermatophyta</taxon>
        <taxon>Magnoliopsida</taxon>
        <taxon>Liliopsida</taxon>
        <taxon>Poales</taxon>
        <taxon>Poaceae</taxon>
        <taxon>BOP clade</taxon>
        <taxon>Pooideae</taxon>
        <taxon>Triticodae</taxon>
        <taxon>Triticeae</taxon>
        <taxon>Triticinae</taxon>
        <taxon>Triticum</taxon>
    </lineage>
</organism>
<evidence type="ECO:0000259" key="14">
    <source>
        <dbReference type="Pfam" id="PF17766"/>
    </source>
</evidence>
<sequence length="747" mass="78469">MGSFKLSLLFSLLTFLFLAIVNAGDDIGTYVIHVQPQEDRQLGTTDDDRKAWHQSFLPEHGRLLHSYHHVASGFSARLTRRELEAVSAMPGFVAAIPDVIYHVQTTHTPQFLGLDTALGVRNLSVGSGEGVIIGVLDTGVFPDHPSFSGFGMMPPPAKWKGRCDFNGSACNGHKLIGARTFISSGNGSAPGAAPVPPIDGHGHGTHTSSTAAGSAVPGAQVFGQANGTASGIAPRAHLAMYKVCDENGNCAGIDVLAGIDAAVSDGCDVISISLGFPPRPFYNDSVAIGTFAAAEKGIFVSMAAGNSGPISSSILNEAPWMLTVAASTMDRLISAKVTLGDNLSFDGESLFQPDNSMEASLVYAGASSTHLAQFCGNGSLDGFDVKDKIVLCDSGRYSPVDMGAEVLRAGGAGIIVGNQLLEGYITFPDAHVLPASQVSYAAGVEIKNYINSTTNPTANISFLGTVLGTSPAPVITYFSSRGPNVHSPGILKPDITGPGVNVIAAWPFQVGPPSIDLRPTFNILSGTSMSTPHLAGVAALIKSKHPDWSPAAIKSAIMTTADVTDRSGTPILNEQHKAASLFAVGAGHVNPEKAMDPGLIFDISLYDYIGYLCGMYKSEEVSVIARRAVNCSADMAIPDYQLNYPSVSVLFPPTWSSNPPISVERTVSNVGDVPALYYPEVDMPADSPVIVTVFPDKLLFTEANKVQKFDIDVEAKNSSATAVQGAIRWVSVKHTVRIPISVTFAAH</sequence>
<dbReference type="Gene3D" id="2.60.40.2310">
    <property type="match status" value="1"/>
</dbReference>
<dbReference type="InterPro" id="IPR037045">
    <property type="entry name" value="S8pro/Inhibitor_I9_sf"/>
</dbReference>
<dbReference type="PRINTS" id="PR00723">
    <property type="entry name" value="SUBTILISIN"/>
</dbReference>
<feature type="active site" description="Charge relay system" evidence="8 9">
    <location>
        <position position="203"/>
    </location>
</feature>
<dbReference type="GO" id="GO:0004252">
    <property type="term" value="F:serine-type endopeptidase activity"/>
    <property type="evidence" value="ECO:0000318"/>
    <property type="project" value="GO_Central"/>
</dbReference>
<dbReference type="InterPro" id="IPR000209">
    <property type="entry name" value="Peptidase_S8/S53_dom"/>
</dbReference>
<dbReference type="FunFam" id="3.50.30.30:FF:000005">
    <property type="entry name" value="subtilisin-like protease SBT1.5"/>
    <property type="match status" value="1"/>
</dbReference>
<dbReference type="PROSITE" id="PS00136">
    <property type="entry name" value="SUBTILASE_ASP"/>
    <property type="match status" value="1"/>
</dbReference>
<dbReference type="Gene3D" id="3.30.70.80">
    <property type="entry name" value="Peptidase S8 propeptide/proteinase inhibitor I9"/>
    <property type="match status" value="1"/>
</dbReference>
<reference evidence="15" key="2">
    <citation type="submission" date="2018-10" db="UniProtKB">
        <authorList>
            <consortium name="EnsemblPlants"/>
        </authorList>
    </citation>
    <scope>IDENTIFICATION</scope>
</reference>
<dbReference type="Gramene" id="TraesLDM2A03G00792490.1">
    <property type="protein sequence ID" value="TraesLDM2A03G00792490.1.CDS1"/>
    <property type="gene ID" value="TraesLDM2A03G00792490"/>
</dbReference>
<evidence type="ECO:0000256" key="9">
    <source>
        <dbReference type="PROSITE-ProRule" id="PRU01240"/>
    </source>
</evidence>
<evidence type="ECO:0000256" key="1">
    <source>
        <dbReference type="ARBA" id="ARBA00004613"/>
    </source>
</evidence>
<dbReference type="STRING" id="4565.A0A3B6B706"/>
<dbReference type="OrthoDB" id="206201at2759"/>
<dbReference type="PaxDb" id="4565-Traes_2AL_6B85982EB.1"/>
<feature type="chain" id="PRO_5043171553" description="Subtilisin-like protease" evidence="10">
    <location>
        <begin position="24"/>
        <end position="747"/>
    </location>
</feature>
<reference evidence="15" key="1">
    <citation type="submission" date="2018-08" db="EMBL/GenBank/DDBJ databases">
        <authorList>
            <person name="Rossello M."/>
        </authorList>
    </citation>
    <scope>NUCLEOTIDE SEQUENCE [LARGE SCALE GENOMIC DNA]</scope>
    <source>
        <strain evidence="15">cv. Chinese Spring</strain>
    </source>
</reference>
<feature type="active site" description="Charge relay system" evidence="8 9">
    <location>
        <position position="528"/>
    </location>
</feature>
<evidence type="ECO:0000256" key="3">
    <source>
        <dbReference type="ARBA" id="ARBA00022670"/>
    </source>
</evidence>
<feature type="domain" description="PA" evidence="12">
    <location>
        <begin position="358"/>
        <end position="445"/>
    </location>
</feature>
<evidence type="ECO:0000259" key="12">
    <source>
        <dbReference type="Pfam" id="PF02225"/>
    </source>
</evidence>
<dbReference type="Pfam" id="PF05922">
    <property type="entry name" value="Inhibitor_I9"/>
    <property type="match status" value="1"/>
</dbReference>
<dbReference type="Gramene" id="TraesCS2A03G1173700.1">
    <property type="protein sequence ID" value="TraesCS2A03G1173700.1.CDS1"/>
    <property type="gene ID" value="TraesCS2A03G1173700"/>
</dbReference>
<dbReference type="OMA" id="RYSPVDM"/>
<proteinExistence type="inferred from homology"/>
<dbReference type="InterPro" id="IPR045051">
    <property type="entry name" value="SBT"/>
</dbReference>
<evidence type="ECO:0000256" key="5">
    <source>
        <dbReference type="ARBA" id="ARBA00022801"/>
    </source>
</evidence>
<dbReference type="CDD" id="cd04852">
    <property type="entry name" value="Peptidases_S8_3"/>
    <property type="match status" value="1"/>
</dbReference>
<dbReference type="InterPro" id="IPR010259">
    <property type="entry name" value="S8pro/Inhibitor_I9"/>
</dbReference>
<dbReference type="PANTHER" id="PTHR10795">
    <property type="entry name" value="PROPROTEIN CONVERTASE SUBTILISIN/KEXIN"/>
    <property type="match status" value="1"/>
</dbReference>
<accession>A0A3B6B706</accession>
<dbReference type="Pfam" id="PF02225">
    <property type="entry name" value="PA"/>
    <property type="match status" value="1"/>
</dbReference>
<evidence type="ECO:0000256" key="8">
    <source>
        <dbReference type="PIRSR" id="PIRSR615500-1"/>
    </source>
</evidence>
<dbReference type="Gene3D" id="3.50.30.30">
    <property type="match status" value="1"/>
</dbReference>
<feature type="active site" description="Charge relay system" evidence="8 9">
    <location>
        <position position="137"/>
    </location>
</feature>
<dbReference type="InterPro" id="IPR015500">
    <property type="entry name" value="Peptidase_S8_subtilisin-rel"/>
</dbReference>
<dbReference type="InterPro" id="IPR023827">
    <property type="entry name" value="Peptidase_S8_Asp-AS"/>
</dbReference>
<feature type="signal peptide" evidence="10">
    <location>
        <begin position="1"/>
        <end position="23"/>
    </location>
</feature>
<dbReference type="SMR" id="A0A3B6B706"/>
<keyword evidence="3 9" id="KW-0645">Protease</keyword>
<dbReference type="Gramene" id="TraesJAG2A03G00789530.1">
    <property type="protein sequence ID" value="TraesJAG2A03G00789530.1.CDS1"/>
    <property type="gene ID" value="TraesJAG2A03G00789530"/>
</dbReference>
<evidence type="ECO:0000313" key="16">
    <source>
        <dbReference type="Proteomes" id="UP000019116"/>
    </source>
</evidence>
<feature type="domain" description="Peptidase S8/S53" evidence="11">
    <location>
        <begin position="128"/>
        <end position="573"/>
    </location>
</feature>
<dbReference type="Proteomes" id="UP000019116">
    <property type="component" value="Chromosome 2A"/>
</dbReference>
<dbReference type="Pfam" id="PF00082">
    <property type="entry name" value="Peptidase_S8"/>
    <property type="match status" value="1"/>
</dbReference>
<keyword evidence="5 9" id="KW-0378">Hydrolase</keyword>
<dbReference type="InterPro" id="IPR034197">
    <property type="entry name" value="Peptidases_S8_3"/>
</dbReference>
<dbReference type="Gene3D" id="3.40.50.200">
    <property type="entry name" value="Peptidase S8/S53 domain"/>
    <property type="match status" value="1"/>
</dbReference>
<keyword evidence="7" id="KW-0325">Glycoprotein</keyword>
<dbReference type="InterPro" id="IPR041469">
    <property type="entry name" value="Subtilisin-like_FN3"/>
</dbReference>
<dbReference type="GO" id="GO:0005576">
    <property type="term" value="C:extracellular region"/>
    <property type="evidence" value="ECO:0000318"/>
    <property type="project" value="GO_Central"/>
</dbReference>
<evidence type="ECO:0008006" key="17">
    <source>
        <dbReference type="Google" id="ProtNLM"/>
    </source>
</evidence>
<dbReference type="SUPFAM" id="SSF52743">
    <property type="entry name" value="Subtilisin-like"/>
    <property type="match status" value="1"/>
</dbReference>
<feature type="domain" description="Inhibitor I9" evidence="13">
    <location>
        <begin position="29"/>
        <end position="103"/>
    </location>
</feature>